<organism evidence="1 2">
    <name type="scientific">Sphagnurus paluster</name>
    <dbReference type="NCBI Taxonomy" id="117069"/>
    <lineage>
        <taxon>Eukaryota</taxon>
        <taxon>Fungi</taxon>
        <taxon>Dikarya</taxon>
        <taxon>Basidiomycota</taxon>
        <taxon>Agaricomycotina</taxon>
        <taxon>Agaricomycetes</taxon>
        <taxon>Agaricomycetidae</taxon>
        <taxon>Agaricales</taxon>
        <taxon>Tricholomatineae</taxon>
        <taxon>Lyophyllaceae</taxon>
        <taxon>Sphagnurus</taxon>
    </lineage>
</organism>
<evidence type="ECO:0000313" key="1">
    <source>
        <dbReference type="EMBL" id="KAG5641843.1"/>
    </source>
</evidence>
<protein>
    <submittedName>
        <fullName evidence="1">Uncharacterized protein</fullName>
    </submittedName>
</protein>
<accession>A0A9P7G1E9</accession>
<gene>
    <name evidence="1" type="ORF">H0H81_010962</name>
</gene>
<evidence type="ECO:0000313" key="2">
    <source>
        <dbReference type="Proteomes" id="UP000717328"/>
    </source>
</evidence>
<dbReference type="Proteomes" id="UP000717328">
    <property type="component" value="Unassembled WGS sequence"/>
</dbReference>
<feature type="non-terminal residue" evidence="1">
    <location>
        <position position="96"/>
    </location>
</feature>
<proteinExistence type="predicted"/>
<dbReference type="AlphaFoldDB" id="A0A9P7G1E9"/>
<keyword evidence="2" id="KW-1185">Reference proteome</keyword>
<sequence>MTDNTEGGPPAKINDFVPAVVDVIRSPSFKSVVSSIVDSVFKQRDITTTKANPKEPHPNTQRGLFTSLLGSFVGSVLAQHGLNGQDLVANDPAVQQ</sequence>
<reference evidence="1" key="2">
    <citation type="submission" date="2021-10" db="EMBL/GenBank/DDBJ databases">
        <title>Phylogenomics reveals ancestral predisposition of the termite-cultivated fungus Termitomyces towards a domesticated lifestyle.</title>
        <authorList>
            <person name="Auxier B."/>
            <person name="Grum-Grzhimaylo A."/>
            <person name="Cardenas M.E."/>
            <person name="Lodge J.D."/>
            <person name="Laessoe T."/>
            <person name="Pedersen O."/>
            <person name="Smith M.E."/>
            <person name="Kuyper T.W."/>
            <person name="Franco-Molano E.A."/>
            <person name="Baroni T.J."/>
            <person name="Aanen D.K."/>
        </authorList>
    </citation>
    <scope>NUCLEOTIDE SEQUENCE</scope>
    <source>
        <strain evidence="1">D49</strain>
    </source>
</reference>
<comment type="caution">
    <text evidence="1">The sequence shown here is derived from an EMBL/GenBank/DDBJ whole genome shotgun (WGS) entry which is preliminary data.</text>
</comment>
<name>A0A9P7G1E9_9AGAR</name>
<reference evidence="1" key="1">
    <citation type="submission" date="2021-02" db="EMBL/GenBank/DDBJ databases">
        <authorList>
            <person name="Nieuwenhuis M."/>
            <person name="Van De Peppel L.J.J."/>
        </authorList>
    </citation>
    <scope>NUCLEOTIDE SEQUENCE</scope>
    <source>
        <strain evidence="1">D49</strain>
    </source>
</reference>
<dbReference type="EMBL" id="JABCKI010003573">
    <property type="protein sequence ID" value="KAG5641843.1"/>
    <property type="molecule type" value="Genomic_DNA"/>
</dbReference>